<keyword evidence="3" id="KW-1185">Reference proteome</keyword>
<dbReference type="Gene3D" id="3.40.525.10">
    <property type="entry name" value="CRAL-TRIO lipid binding domain"/>
    <property type="match status" value="1"/>
</dbReference>
<reference evidence="2 3" key="1">
    <citation type="submission" date="2020-08" db="EMBL/GenBank/DDBJ databases">
        <title>Plant Genome Project.</title>
        <authorList>
            <person name="Zhang R.-G."/>
        </authorList>
    </citation>
    <scope>NUCLEOTIDE SEQUENCE [LARGE SCALE GENOMIC DNA]</scope>
    <source>
        <tissue evidence="2">Rhizome</tissue>
    </source>
</reference>
<dbReference type="InterPro" id="IPR001251">
    <property type="entry name" value="CRAL-TRIO_dom"/>
</dbReference>
<evidence type="ECO:0000313" key="3">
    <source>
        <dbReference type="Proteomes" id="UP000734854"/>
    </source>
</evidence>
<comment type="caution">
    <text evidence="2">The sequence shown here is derived from an EMBL/GenBank/DDBJ whole genome shotgun (WGS) entry which is preliminary data.</text>
</comment>
<sequence>MLVSLTHSVEQAMGSDRMERMLEEAFQIHGKDRKGRKILLIVGKFFPAKELMAGGGEAALRSFLERRVLPELQVGTTGFVVVYMHTGVERSENFPGVAALRSAYESLPVAVRDGICAVYFLHPGLQARLFFATFGRFVFSAG</sequence>
<dbReference type="EMBL" id="JACMSC010000008">
    <property type="protein sequence ID" value="KAG6512344.1"/>
    <property type="molecule type" value="Genomic_DNA"/>
</dbReference>
<dbReference type="AlphaFoldDB" id="A0A8J5H499"/>
<dbReference type="InterPro" id="IPR036865">
    <property type="entry name" value="CRAL-TRIO_dom_sf"/>
</dbReference>
<name>A0A8J5H499_ZINOF</name>
<dbReference type="Proteomes" id="UP000734854">
    <property type="component" value="Unassembled WGS sequence"/>
</dbReference>
<feature type="domain" description="CRAL-TRIO" evidence="1">
    <location>
        <begin position="35"/>
        <end position="141"/>
    </location>
</feature>
<evidence type="ECO:0000313" key="2">
    <source>
        <dbReference type="EMBL" id="KAG6512344.1"/>
    </source>
</evidence>
<evidence type="ECO:0000259" key="1">
    <source>
        <dbReference type="Pfam" id="PF13716"/>
    </source>
</evidence>
<dbReference type="PANTHER" id="PTHR48411:SF1">
    <property type="entry name" value="OS01G0948300 PROTEIN"/>
    <property type="match status" value="1"/>
</dbReference>
<dbReference type="Pfam" id="PF13716">
    <property type="entry name" value="CRAL_TRIO_2"/>
    <property type="match status" value="1"/>
</dbReference>
<dbReference type="PANTHER" id="PTHR48411">
    <property type="entry name" value="OS01G0948300 PROTEIN"/>
    <property type="match status" value="1"/>
</dbReference>
<proteinExistence type="predicted"/>
<gene>
    <name evidence="2" type="ORF">ZIOFF_030444</name>
</gene>
<organism evidence="2 3">
    <name type="scientific">Zingiber officinale</name>
    <name type="common">Ginger</name>
    <name type="synonym">Amomum zingiber</name>
    <dbReference type="NCBI Taxonomy" id="94328"/>
    <lineage>
        <taxon>Eukaryota</taxon>
        <taxon>Viridiplantae</taxon>
        <taxon>Streptophyta</taxon>
        <taxon>Embryophyta</taxon>
        <taxon>Tracheophyta</taxon>
        <taxon>Spermatophyta</taxon>
        <taxon>Magnoliopsida</taxon>
        <taxon>Liliopsida</taxon>
        <taxon>Zingiberales</taxon>
        <taxon>Zingiberaceae</taxon>
        <taxon>Zingiber</taxon>
    </lineage>
</organism>
<protein>
    <recommendedName>
        <fullName evidence="1">CRAL-TRIO domain-containing protein</fullName>
    </recommendedName>
</protein>
<accession>A0A8J5H499</accession>